<keyword evidence="5 10" id="KW-0732">Signal</keyword>
<dbReference type="SUPFAM" id="SSF56935">
    <property type="entry name" value="Porins"/>
    <property type="match status" value="1"/>
</dbReference>
<dbReference type="PROSITE" id="PS52016">
    <property type="entry name" value="TONB_DEPENDENT_REC_3"/>
    <property type="match status" value="1"/>
</dbReference>
<accession>A0ABV3X2Q3</accession>
<dbReference type="InterPro" id="IPR036942">
    <property type="entry name" value="Beta-barrel_TonB_sf"/>
</dbReference>
<dbReference type="PANTHER" id="PTHR30069:SF29">
    <property type="entry name" value="HEMOGLOBIN AND HEMOGLOBIN-HAPTOGLOBIN-BINDING PROTEIN 1-RELATED"/>
    <property type="match status" value="1"/>
</dbReference>
<keyword evidence="7 8" id="KW-0998">Cell outer membrane</keyword>
<organism evidence="12 13">
    <name type="scientific">Selenomonas sputigena</name>
    <dbReference type="NCBI Taxonomy" id="69823"/>
    <lineage>
        <taxon>Bacteria</taxon>
        <taxon>Bacillati</taxon>
        <taxon>Bacillota</taxon>
        <taxon>Negativicutes</taxon>
        <taxon>Selenomonadales</taxon>
        <taxon>Selenomonadaceae</taxon>
        <taxon>Selenomonas</taxon>
    </lineage>
</organism>
<evidence type="ECO:0000256" key="8">
    <source>
        <dbReference type="PROSITE-ProRule" id="PRU01360"/>
    </source>
</evidence>
<evidence type="ECO:0000256" key="2">
    <source>
        <dbReference type="ARBA" id="ARBA00022448"/>
    </source>
</evidence>
<evidence type="ECO:0000256" key="1">
    <source>
        <dbReference type="ARBA" id="ARBA00004571"/>
    </source>
</evidence>
<dbReference type="InterPro" id="IPR039426">
    <property type="entry name" value="TonB-dep_rcpt-like"/>
</dbReference>
<dbReference type="InterPro" id="IPR037066">
    <property type="entry name" value="Plug_dom_sf"/>
</dbReference>
<protein>
    <submittedName>
        <fullName evidence="12">TonB-dependent receptor plug domain-containing protein</fullName>
    </submittedName>
</protein>
<feature type="chain" id="PRO_5046514994" evidence="10">
    <location>
        <begin position="31"/>
        <end position="869"/>
    </location>
</feature>
<feature type="region of interest" description="Disordered" evidence="9">
    <location>
        <begin position="31"/>
        <end position="88"/>
    </location>
</feature>
<dbReference type="EMBL" id="JARVLH010000001">
    <property type="protein sequence ID" value="MEX5284080.1"/>
    <property type="molecule type" value="Genomic_DNA"/>
</dbReference>
<evidence type="ECO:0000256" key="9">
    <source>
        <dbReference type="SAM" id="MobiDB-lite"/>
    </source>
</evidence>
<feature type="signal peptide" evidence="10">
    <location>
        <begin position="1"/>
        <end position="30"/>
    </location>
</feature>
<evidence type="ECO:0000256" key="6">
    <source>
        <dbReference type="ARBA" id="ARBA00023136"/>
    </source>
</evidence>
<evidence type="ECO:0000256" key="5">
    <source>
        <dbReference type="ARBA" id="ARBA00022729"/>
    </source>
</evidence>
<keyword evidence="12" id="KW-0675">Receptor</keyword>
<dbReference type="Pfam" id="PF07715">
    <property type="entry name" value="Plug"/>
    <property type="match status" value="1"/>
</dbReference>
<evidence type="ECO:0000259" key="11">
    <source>
        <dbReference type="Pfam" id="PF07715"/>
    </source>
</evidence>
<dbReference type="Gene3D" id="2.170.130.10">
    <property type="entry name" value="TonB-dependent receptor, plug domain"/>
    <property type="match status" value="1"/>
</dbReference>
<proteinExistence type="inferred from homology"/>
<name>A0ABV3X2Q3_9FIRM</name>
<evidence type="ECO:0000256" key="7">
    <source>
        <dbReference type="ARBA" id="ARBA00023237"/>
    </source>
</evidence>
<keyword evidence="13" id="KW-1185">Reference proteome</keyword>
<keyword evidence="2 8" id="KW-0813">Transport</keyword>
<evidence type="ECO:0000256" key="4">
    <source>
        <dbReference type="ARBA" id="ARBA00022692"/>
    </source>
</evidence>
<evidence type="ECO:0000256" key="10">
    <source>
        <dbReference type="SAM" id="SignalP"/>
    </source>
</evidence>
<evidence type="ECO:0000313" key="13">
    <source>
        <dbReference type="Proteomes" id="UP001559623"/>
    </source>
</evidence>
<feature type="compositionally biased region" description="Low complexity" evidence="9">
    <location>
        <begin position="67"/>
        <end position="83"/>
    </location>
</feature>
<evidence type="ECO:0000313" key="12">
    <source>
        <dbReference type="EMBL" id="MEX5284080.1"/>
    </source>
</evidence>
<keyword evidence="4 8" id="KW-0812">Transmembrane</keyword>
<dbReference type="RefSeq" id="WP_368845817.1">
    <property type="nucleotide sequence ID" value="NZ_CP194411.1"/>
</dbReference>
<dbReference type="Proteomes" id="UP001559623">
    <property type="component" value="Unassembled WGS sequence"/>
</dbReference>
<dbReference type="InterPro" id="IPR012910">
    <property type="entry name" value="Plug_dom"/>
</dbReference>
<reference evidence="12 13" key="1">
    <citation type="submission" date="2023-04" db="EMBL/GenBank/DDBJ databases">
        <title>Genome Sequence of Selenomonas sputigena ATCC 33150.</title>
        <authorList>
            <person name="Miller D.P."/>
            <person name="Anvari S."/>
            <person name="Polson S.W."/>
            <person name="Macdonald M."/>
            <person name="Mcdowell J.V."/>
        </authorList>
    </citation>
    <scope>NUCLEOTIDE SEQUENCE [LARGE SCALE GENOMIC DNA]</scope>
    <source>
        <strain evidence="12 13">ATCC 33150</strain>
    </source>
</reference>
<keyword evidence="6 8" id="KW-0472">Membrane</keyword>
<feature type="domain" description="TonB-dependent receptor plug" evidence="11">
    <location>
        <begin position="110"/>
        <end position="212"/>
    </location>
</feature>
<dbReference type="PANTHER" id="PTHR30069">
    <property type="entry name" value="TONB-DEPENDENT OUTER MEMBRANE RECEPTOR"/>
    <property type="match status" value="1"/>
</dbReference>
<gene>
    <name evidence="12" type="ORF">QCO44_00255</name>
</gene>
<evidence type="ECO:0000256" key="3">
    <source>
        <dbReference type="ARBA" id="ARBA00022452"/>
    </source>
</evidence>
<comment type="similarity">
    <text evidence="8">Belongs to the TonB-dependent receptor family.</text>
</comment>
<sequence>MAKRKEQRLVAGVFWMLAAGVLGSPLTASAAEEAQTSKTEPLWQESMGSGAQEEPAQTPPTPAQGVNAGTAQTAQTPAQGGNASANTTADYTLENITVEARRPKWEETLSPGTVTVIRPEEFKGEQKTLPDFLKMVPGVHVREVQGKGQYTTVTVRGSTAAQVGVFVDGVLTNLGGDAAVDISTIPVSNVERIEVYRGYIPARFAGTFIGGVINVVTKKPKQAHGSAEVGPASFGGKKASVEITAPLGPGSLLFGLNHESREGDFPYRSYAAEQFYTNTGDGRLIMETRAELQGYLAMTPAERAAYDAANGAGAWQANVDGCIQWLEDNGGRLVLAADDPRRRRQYNDYSNSDLLVKWQNDDWMIKGTYKFVNRHLPDSLWVDYRSYFDMIQPGLLVDKYDLYKYDKRHQTLSAAELLVQRRYIGKNYEWGWMVDYMKQNKRYRAENIHDGLRFMIKIPMREWSEYSSQKYNIQVDGTYELSKNNMLDFQMNYSHERMKIRGDGLDEVIDDVQAGIGNLWAQMRNQFDQNIFNVQLQDTITLDKKRTWQLTPAIRYNRSEIVGYSQFGRFNPLKTYRWVHPKDNQVDSKVTWQVALKKEFNENFSLRMTGGTYFRLLNMYEIAGDGAGIMPAPMDYKGSGAKFPQPEYGTQFDCSAIWDGKFLGADNRTTLTYFWRDTQRMLYLYRAGLNYSSYFNDMRGKAHGFELQTNFHWKKFDLDIEGTHLNIEAQRRDSSPGVHYDWFEVRPTYQPEWEGNIRLTYRPTEKWLFFGEAHYVSQYYTHYAIPQTRDPVEKELAGRPRAALKTINVGLKWSPRKDMTLSIGCNDVLDEASKLKVHSVQRYLSEPSWVNIEYPLQGRSYYMSFRYEF</sequence>
<comment type="caution">
    <text evidence="12">The sequence shown here is derived from an EMBL/GenBank/DDBJ whole genome shotgun (WGS) entry which is preliminary data.</text>
</comment>
<dbReference type="Gene3D" id="2.40.170.20">
    <property type="entry name" value="TonB-dependent receptor, beta-barrel domain"/>
    <property type="match status" value="1"/>
</dbReference>
<comment type="subcellular location">
    <subcellularLocation>
        <location evidence="1 8">Cell outer membrane</location>
        <topology evidence="1 8">Multi-pass membrane protein</topology>
    </subcellularLocation>
</comment>
<keyword evidence="3 8" id="KW-1134">Transmembrane beta strand</keyword>